<evidence type="ECO:0008006" key="3">
    <source>
        <dbReference type="Google" id="ProtNLM"/>
    </source>
</evidence>
<comment type="caution">
    <text evidence="1">The sequence shown here is derived from an EMBL/GenBank/DDBJ whole genome shotgun (WGS) entry which is preliminary data.</text>
</comment>
<gene>
    <name evidence="1" type="ORF">H1B27_08870</name>
</gene>
<reference evidence="1 2" key="1">
    <citation type="submission" date="2020-07" db="EMBL/GenBank/DDBJ databases">
        <title>Bradyrhizobium diversity isolated from nodules of indigenous legumes of Western Australia.</title>
        <authorList>
            <person name="Klepa M.S."/>
        </authorList>
    </citation>
    <scope>NUCLEOTIDE SEQUENCE [LARGE SCALE GENOMIC DNA]</scope>
    <source>
        <strain evidence="1 2">CNPSo 4019</strain>
    </source>
</reference>
<organism evidence="1 2">
    <name type="scientific">Bradyrhizobium diversitatis</name>
    <dbReference type="NCBI Taxonomy" id="2755406"/>
    <lineage>
        <taxon>Bacteria</taxon>
        <taxon>Pseudomonadati</taxon>
        <taxon>Pseudomonadota</taxon>
        <taxon>Alphaproteobacteria</taxon>
        <taxon>Hyphomicrobiales</taxon>
        <taxon>Nitrobacteraceae</taxon>
        <taxon>Bradyrhizobium</taxon>
    </lineage>
</organism>
<sequence>MPPTPVYIICSPGLQVGKTLIARLLSEFLLLKNGSVLSFDINLREPSLVDYLPKITETADVTDTWGKMQLMDRLILDDGIAKVIDLGFHAFDEFFKMCIEIEFVREAVRNQVAPIILFVGSADRVSSRSYEVLRHQIRAPALITVHNQFVLRGELPEAMDRGPVLRIFALPQFLKTYIDRLTFSFTGYLRHEKDSTTELHQWIWRNYTLFRDIELSLMRSARLGARR</sequence>
<dbReference type="EMBL" id="JACEGD010000007">
    <property type="protein sequence ID" value="MBH5386395.1"/>
    <property type="molecule type" value="Genomic_DNA"/>
</dbReference>
<keyword evidence="2" id="KW-1185">Reference proteome</keyword>
<protein>
    <recommendedName>
        <fullName evidence="3">CobQ/CobB/MinD/ParA nucleotide binding domain-containing protein</fullName>
    </recommendedName>
</protein>
<accession>A0ABS0NZG0</accession>
<dbReference type="InterPro" id="IPR027417">
    <property type="entry name" value="P-loop_NTPase"/>
</dbReference>
<dbReference type="SUPFAM" id="SSF52540">
    <property type="entry name" value="P-loop containing nucleoside triphosphate hydrolases"/>
    <property type="match status" value="1"/>
</dbReference>
<name>A0ABS0NZG0_9BRAD</name>
<dbReference type="Proteomes" id="UP001194539">
    <property type="component" value="Unassembled WGS sequence"/>
</dbReference>
<dbReference type="RefSeq" id="WP_197965821.1">
    <property type="nucleotide sequence ID" value="NZ_JACEGD010000007.1"/>
</dbReference>
<evidence type="ECO:0000313" key="2">
    <source>
        <dbReference type="Proteomes" id="UP001194539"/>
    </source>
</evidence>
<evidence type="ECO:0000313" key="1">
    <source>
        <dbReference type="EMBL" id="MBH5386395.1"/>
    </source>
</evidence>
<proteinExistence type="predicted"/>